<proteinExistence type="predicted"/>
<dbReference type="InterPro" id="IPR006680">
    <property type="entry name" value="Amidohydro-rel"/>
</dbReference>
<dbReference type="PANTHER" id="PTHR21240">
    <property type="entry name" value="2-AMINO-3-CARBOXYLMUCONATE-6-SEMIALDEHYDE DECARBOXYLASE"/>
    <property type="match status" value="1"/>
</dbReference>
<dbReference type="InterPro" id="IPR032465">
    <property type="entry name" value="ACMSD"/>
</dbReference>
<evidence type="ECO:0000259" key="2">
    <source>
        <dbReference type="Pfam" id="PF04909"/>
    </source>
</evidence>
<dbReference type="SUPFAM" id="SSF51556">
    <property type="entry name" value="Metallo-dependent hydrolases"/>
    <property type="match status" value="1"/>
</dbReference>
<organism evidence="3 4">
    <name type="scientific">Paenibacillus sediminis</name>
    <dbReference type="NCBI Taxonomy" id="664909"/>
    <lineage>
        <taxon>Bacteria</taxon>
        <taxon>Bacillati</taxon>
        <taxon>Bacillota</taxon>
        <taxon>Bacilli</taxon>
        <taxon>Bacillales</taxon>
        <taxon>Paenibacillaceae</taxon>
        <taxon>Paenibacillus</taxon>
    </lineage>
</organism>
<evidence type="ECO:0000313" key="3">
    <source>
        <dbReference type="EMBL" id="MBP1935246.1"/>
    </source>
</evidence>
<dbReference type="Proteomes" id="UP001519273">
    <property type="component" value="Unassembled WGS sequence"/>
</dbReference>
<dbReference type="GO" id="GO:0001760">
    <property type="term" value="F:aminocarboxymuconate-semialdehyde decarboxylase activity"/>
    <property type="evidence" value="ECO:0007669"/>
    <property type="project" value="UniProtKB-EC"/>
</dbReference>
<comment type="caution">
    <text evidence="3">The sequence shown here is derived from an EMBL/GenBank/DDBJ whole genome shotgun (WGS) entry which is preliminary data.</text>
</comment>
<name>A0ABS4GYB2_9BACL</name>
<evidence type="ECO:0000313" key="4">
    <source>
        <dbReference type="Proteomes" id="UP001519273"/>
    </source>
</evidence>
<reference evidence="3 4" key="1">
    <citation type="submission" date="2021-03" db="EMBL/GenBank/DDBJ databases">
        <title>Genomic Encyclopedia of Type Strains, Phase IV (KMG-IV): sequencing the most valuable type-strain genomes for metagenomic binning, comparative biology and taxonomic classification.</title>
        <authorList>
            <person name="Goeker M."/>
        </authorList>
    </citation>
    <scope>NUCLEOTIDE SEQUENCE [LARGE SCALE GENOMIC DNA]</scope>
    <source>
        <strain evidence="3 4">DSM 23491</strain>
    </source>
</reference>
<evidence type="ECO:0000256" key="1">
    <source>
        <dbReference type="ARBA" id="ARBA00023239"/>
    </source>
</evidence>
<sequence>MYDAHTHVVTHDVMEWLRANQNKVHAKWIKRDPAKAEFLNVNGSWEFELKEAFVNSELYLKEQEKAGVIHSLISPIPQLFLYEFESDITSELASVYNDSLVELVQANRTKLSALATLPLNEPERAAMELNRVMGKGLKGAIIASSWSGNRLSDDKFIPFWEEADRQKAVLFIHPLLNMDPRLSHKMMANLIGVPWETTVCAVDLIVHGILDKFPNVKILLAHGGGFLPYQIGRIHKGYENWKAVSSSMQSSPFDYLTRFWYDTVLWNSSALQYLIELVGKERVVPGSDYPFDLCEWPPELHDSGAFIKLMEG</sequence>
<dbReference type="InterPro" id="IPR032466">
    <property type="entry name" value="Metal_Hydrolase"/>
</dbReference>
<dbReference type="Gene3D" id="3.20.20.140">
    <property type="entry name" value="Metal-dependent hydrolases"/>
    <property type="match status" value="1"/>
</dbReference>
<protein>
    <submittedName>
        <fullName evidence="3">Aminocarboxymuconate-semialdehyde decarboxylase</fullName>
        <ecNumber evidence="3">4.1.1.45</ecNumber>
    </submittedName>
</protein>
<feature type="domain" description="Amidohydrolase-related" evidence="2">
    <location>
        <begin position="83"/>
        <end position="305"/>
    </location>
</feature>
<dbReference type="EMBL" id="JAGGKP010000001">
    <property type="protein sequence ID" value="MBP1935246.1"/>
    <property type="molecule type" value="Genomic_DNA"/>
</dbReference>
<accession>A0ABS4GYB2</accession>
<dbReference type="Pfam" id="PF04909">
    <property type="entry name" value="Amidohydro_2"/>
    <property type="match status" value="1"/>
</dbReference>
<keyword evidence="1 3" id="KW-0456">Lyase</keyword>
<keyword evidence="4" id="KW-1185">Reference proteome</keyword>
<dbReference type="RefSeq" id="WP_209844357.1">
    <property type="nucleotide sequence ID" value="NZ_CBCRVE010000001.1"/>
</dbReference>
<dbReference type="EC" id="4.1.1.45" evidence="3"/>
<gene>
    <name evidence="3" type="ORF">J2Z20_000107</name>
</gene>
<dbReference type="PANTHER" id="PTHR21240:SF28">
    <property type="entry name" value="ISO-OROTATE DECARBOXYLASE (EUROFUNG)"/>
    <property type="match status" value="1"/>
</dbReference>